<evidence type="ECO:0000259" key="4">
    <source>
        <dbReference type="PROSITE" id="PS50052"/>
    </source>
</evidence>
<evidence type="ECO:0000256" key="1">
    <source>
        <dbReference type="ARBA" id="ARBA00005790"/>
    </source>
</evidence>
<feature type="domain" description="Guanylate kinase-like" evidence="4">
    <location>
        <begin position="49"/>
        <end position="247"/>
    </location>
</feature>
<dbReference type="PANTHER" id="PTHR23117">
    <property type="entry name" value="GUANYLATE KINASE-RELATED"/>
    <property type="match status" value="1"/>
</dbReference>
<reference evidence="5 6" key="1">
    <citation type="journal article" date="2016" name="Nat. Commun.">
        <title>Thousands of microbial genomes shed light on interconnected biogeochemical processes in an aquifer system.</title>
        <authorList>
            <person name="Anantharaman K."/>
            <person name="Brown C.T."/>
            <person name="Hug L.A."/>
            <person name="Sharon I."/>
            <person name="Castelle C.J."/>
            <person name="Probst A.J."/>
            <person name="Thomas B.C."/>
            <person name="Singh A."/>
            <person name="Wilkins M.J."/>
            <person name="Karaoz U."/>
            <person name="Brodie E.L."/>
            <person name="Williams K.H."/>
            <person name="Hubbard S.S."/>
            <person name="Banfield J.F."/>
        </authorList>
    </citation>
    <scope>NUCLEOTIDE SEQUENCE [LARGE SCALE GENOMIC DNA]</scope>
</reference>
<evidence type="ECO:0000313" key="5">
    <source>
        <dbReference type="EMBL" id="OGY47906.1"/>
    </source>
</evidence>
<protein>
    <recommendedName>
        <fullName evidence="4">Guanylate kinase-like domain-containing protein</fullName>
    </recommendedName>
</protein>
<dbReference type="GO" id="GO:0005829">
    <property type="term" value="C:cytosol"/>
    <property type="evidence" value="ECO:0007669"/>
    <property type="project" value="TreeGrafter"/>
</dbReference>
<gene>
    <name evidence="5" type="ORF">A3J62_00815</name>
</gene>
<comment type="caution">
    <text evidence="5">The sequence shown here is derived from an EMBL/GenBank/DDBJ whole genome shotgun (WGS) entry which is preliminary data.</text>
</comment>
<dbReference type="EMBL" id="MHIH01000008">
    <property type="protein sequence ID" value="OGY47906.1"/>
    <property type="molecule type" value="Genomic_DNA"/>
</dbReference>
<dbReference type="Gene3D" id="3.30.63.10">
    <property type="entry name" value="Guanylate Kinase phosphate binding domain"/>
    <property type="match status" value="1"/>
</dbReference>
<dbReference type="InterPro" id="IPR008144">
    <property type="entry name" value="Guanylate_kin-like_dom"/>
</dbReference>
<dbReference type="Proteomes" id="UP000178747">
    <property type="component" value="Unassembled WGS sequence"/>
</dbReference>
<keyword evidence="2" id="KW-0808">Transferase</keyword>
<sequence length="251" mass="28128">MKEQSEKWDQALRSVVGHFSQGSEDEPAENLPHILEKSTWEKADQEKPRQFLLMTGPSGVGKGTIGRGLESQGVVRVPRIITRSRRPGEPENEYHFVSQAEYDELLQQGKLLCPTDRSTSATSCGGIEKDVILSAIKEKKPFYIDGGAGTARQIKKEPELQDVDFSVVFILPPTFKEMVRRLTNRTGQEKELLSKAGDEGRTMDPEVLAKRLEIAITHLRESSETTDFFVVNDEADRAAQRILSLFNVKGK</sequence>
<name>A0A1G1Y7U1_9BACT</name>
<dbReference type="PROSITE" id="PS50052">
    <property type="entry name" value="GUANYLATE_KINASE_2"/>
    <property type="match status" value="1"/>
</dbReference>
<dbReference type="SUPFAM" id="SSF52540">
    <property type="entry name" value="P-loop containing nucleoside triphosphate hydrolases"/>
    <property type="match status" value="1"/>
</dbReference>
<evidence type="ECO:0000256" key="3">
    <source>
        <dbReference type="ARBA" id="ARBA00022777"/>
    </source>
</evidence>
<keyword evidence="3" id="KW-0418">Kinase</keyword>
<organism evidence="5 6">
    <name type="scientific">Candidatus Buchananbacteria bacterium RIFCSPHIGHO2_02_FULL_38_8</name>
    <dbReference type="NCBI Taxonomy" id="1797538"/>
    <lineage>
        <taxon>Bacteria</taxon>
        <taxon>Candidatus Buchananiibacteriota</taxon>
    </lineage>
</organism>
<accession>A0A1G1Y7U1</accession>
<evidence type="ECO:0000256" key="2">
    <source>
        <dbReference type="ARBA" id="ARBA00022679"/>
    </source>
</evidence>
<dbReference type="SMART" id="SM00072">
    <property type="entry name" value="GuKc"/>
    <property type="match status" value="1"/>
</dbReference>
<dbReference type="InterPro" id="IPR027417">
    <property type="entry name" value="P-loop_NTPase"/>
</dbReference>
<dbReference type="Gene3D" id="3.40.50.300">
    <property type="entry name" value="P-loop containing nucleotide triphosphate hydrolases"/>
    <property type="match status" value="1"/>
</dbReference>
<dbReference type="Pfam" id="PF00625">
    <property type="entry name" value="Guanylate_kin"/>
    <property type="match status" value="1"/>
</dbReference>
<dbReference type="PANTHER" id="PTHR23117:SF13">
    <property type="entry name" value="GUANYLATE KINASE"/>
    <property type="match status" value="1"/>
</dbReference>
<proteinExistence type="inferred from homology"/>
<dbReference type="InterPro" id="IPR008145">
    <property type="entry name" value="GK/Ca_channel_bsu"/>
</dbReference>
<dbReference type="AlphaFoldDB" id="A0A1G1Y7U1"/>
<comment type="similarity">
    <text evidence="1">Belongs to the guanylate kinase family.</text>
</comment>
<dbReference type="GO" id="GO:0004385">
    <property type="term" value="F:GMP kinase activity"/>
    <property type="evidence" value="ECO:0007669"/>
    <property type="project" value="TreeGrafter"/>
</dbReference>
<evidence type="ECO:0000313" key="6">
    <source>
        <dbReference type="Proteomes" id="UP000178747"/>
    </source>
</evidence>